<keyword evidence="3" id="KW-1185">Reference proteome</keyword>
<accession>A0A149PGX8</accession>
<dbReference type="STRING" id="1399968.CI15_25355"/>
<keyword evidence="1" id="KW-0472">Membrane</keyword>
<comment type="caution">
    <text evidence="2">The sequence shown here is derived from an EMBL/GenBank/DDBJ whole genome shotgun (WGS) entry which is preliminary data.</text>
</comment>
<dbReference type="OrthoDB" id="9104553at2"/>
<proteinExistence type="predicted"/>
<evidence type="ECO:0000313" key="3">
    <source>
        <dbReference type="Proteomes" id="UP000075613"/>
    </source>
</evidence>
<name>A0A149PGX8_9BURK</name>
<sequence>MAASRVALLLANHTAPASAPVLRRRTTPPAAGLITSLAAAPRVTLLLALCIGVIALGPRKTLRILGRSGITALLAGTARKVIAQAV</sequence>
<protein>
    <submittedName>
        <fullName evidence="2">Uncharacterized protein</fullName>
    </submittedName>
</protein>
<gene>
    <name evidence="2" type="ORF">CI15_25355</name>
</gene>
<reference evidence="2 3" key="1">
    <citation type="journal article" date="2015" name="Int. J. Syst. Evol. Microbiol.">
        <title>Burkholderia monticola sp. nov., isolated from mountain soil.</title>
        <authorList>
            <person name="Baek I."/>
            <person name="Seo B."/>
            <person name="Lee I."/>
            <person name="Yi H."/>
            <person name="Chun J."/>
        </authorList>
    </citation>
    <scope>NUCLEOTIDE SEQUENCE [LARGE SCALE GENOMIC DNA]</scope>
    <source>
        <strain evidence="2 3">JC2948</strain>
    </source>
</reference>
<evidence type="ECO:0000256" key="1">
    <source>
        <dbReference type="SAM" id="Phobius"/>
    </source>
</evidence>
<keyword evidence="1" id="KW-1133">Transmembrane helix</keyword>
<keyword evidence="1" id="KW-0812">Transmembrane</keyword>
<organism evidence="2 3">
    <name type="scientific">Paraburkholderia monticola</name>
    <dbReference type="NCBI Taxonomy" id="1399968"/>
    <lineage>
        <taxon>Bacteria</taxon>
        <taxon>Pseudomonadati</taxon>
        <taxon>Pseudomonadota</taxon>
        <taxon>Betaproteobacteria</taxon>
        <taxon>Burkholderiales</taxon>
        <taxon>Burkholderiaceae</taxon>
        <taxon>Paraburkholderia</taxon>
    </lineage>
</organism>
<feature type="transmembrane region" description="Helical" evidence="1">
    <location>
        <begin position="33"/>
        <end position="57"/>
    </location>
</feature>
<dbReference type="Proteomes" id="UP000075613">
    <property type="component" value="Unassembled WGS sequence"/>
</dbReference>
<dbReference type="EMBL" id="LRBG01000037">
    <property type="protein sequence ID" value="KXU84278.1"/>
    <property type="molecule type" value="Genomic_DNA"/>
</dbReference>
<evidence type="ECO:0000313" key="2">
    <source>
        <dbReference type="EMBL" id="KXU84278.1"/>
    </source>
</evidence>
<dbReference type="AlphaFoldDB" id="A0A149PGX8"/>